<accession>A0AAD6VAE3</accession>
<feature type="region of interest" description="Disordered" evidence="1">
    <location>
        <begin position="63"/>
        <end position="130"/>
    </location>
</feature>
<name>A0AAD6VAE3_9AGAR</name>
<evidence type="ECO:0000313" key="3">
    <source>
        <dbReference type="Proteomes" id="UP001219525"/>
    </source>
</evidence>
<sequence length="302" mass="31456">MAFKTIFSDELCNQLNAYYLSLKECHGLGFGGLELGTICVNILDELYATAALLKQLALDDKEPTLSGEPQGSGAPHTNRGLGRGRGGQGEGGRGRGGGQGGQGGGGGGGNGNNTNGGGGGGGGGKPENFPSNCFQQLSMTFISVPLRTTPQRPTGNPGILQRREACRSQALNFADAVETTPFLLPLFIYTGAADEVAPGEGTLYHATRHDNYDLFEQGIDPMPHRKNRLVDDGDVIEAAPVYSCLGAPLAALRLAAVASVVHMIPEKTAETNYYTETRRQAVRSPPGGAGASVMPLGSKILL</sequence>
<dbReference type="EMBL" id="JARJCW010000047">
    <property type="protein sequence ID" value="KAJ7204361.1"/>
    <property type="molecule type" value="Genomic_DNA"/>
</dbReference>
<comment type="caution">
    <text evidence="2">The sequence shown here is derived from an EMBL/GenBank/DDBJ whole genome shotgun (WGS) entry which is preliminary data.</text>
</comment>
<evidence type="ECO:0000256" key="1">
    <source>
        <dbReference type="SAM" id="MobiDB-lite"/>
    </source>
</evidence>
<keyword evidence="3" id="KW-1185">Reference proteome</keyword>
<dbReference type="Proteomes" id="UP001219525">
    <property type="component" value="Unassembled WGS sequence"/>
</dbReference>
<gene>
    <name evidence="2" type="ORF">GGX14DRAFT_398212</name>
</gene>
<feature type="compositionally biased region" description="Gly residues" evidence="1">
    <location>
        <begin position="81"/>
        <end position="125"/>
    </location>
</feature>
<evidence type="ECO:0000313" key="2">
    <source>
        <dbReference type="EMBL" id="KAJ7204361.1"/>
    </source>
</evidence>
<protein>
    <submittedName>
        <fullName evidence="2">Uncharacterized protein</fullName>
    </submittedName>
</protein>
<reference evidence="2" key="1">
    <citation type="submission" date="2023-03" db="EMBL/GenBank/DDBJ databases">
        <title>Massive genome expansion in bonnet fungi (Mycena s.s.) driven by repeated elements and novel gene families across ecological guilds.</title>
        <authorList>
            <consortium name="Lawrence Berkeley National Laboratory"/>
            <person name="Harder C.B."/>
            <person name="Miyauchi S."/>
            <person name="Viragh M."/>
            <person name="Kuo A."/>
            <person name="Thoen E."/>
            <person name="Andreopoulos B."/>
            <person name="Lu D."/>
            <person name="Skrede I."/>
            <person name="Drula E."/>
            <person name="Henrissat B."/>
            <person name="Morin E."/>
            <person name="Kohler A."/>
            <person name="Barry K."/>
            <person name="LaButti K."/>
            <person name="Morin E."/>
            <person name="Salamov A."/>
            <person name="Lipzen A."/>
            <person name="Mereny Z."/>
            <person name="Hegedus B."/>
            <person name="Baldrian P."/>
            <person name="Stursova M."/>
            <person name="Weitz H."/>
            <person name="Taylor A."/>
            <person name="Grigoriev I.V."/>
            <person name="Nagy L.G."/>
            <person name="Martin F."/>
            <person name="Kauserud H."/>
        </authorList>
    </citation>
    <scope>NUCLEOTIDE SEQUENCE</scope>
    <source>
        <strain evidence="2">9144</strain>
    </source>
</reference>
<dbReference type="AlphaFoldDB" id="A0AAD6VAE3"/>
<proteinExistence type="predicted"/>
<organism evidence="2 3">
    <name type="scientific">Mycena pura</name>
    <dbReference type="NCBI Taxonomy" id="153505"/>
    <lineage>
        <taxon>Eukaryota</taxon>
        <taxon>Fungi</taxon>
        <taxon>Dikarya</taxon>
        <taxon>Basidiomycota</taxon>
        <taxon>Agaricomycotina</taxon>
        <taxon>Agaricomycetes</taxon>
        <taxon>Agaricomycetidae</taxon>
        <taxon>Agaricales</taxon>
        <taxon>Marasmiineae</taxon>
        <taxon>Mycenaceae</taxon>
        <taxon>Mycena</taxon>
    </lineage>
</organism>